<sequence length="214" mass="23720">MGRGTGRAVERPPSLPRTFAKMLAMMLVFGIVGPLFLGLYVILDLPDTGWMLGWGIAITVLDVVLAAVVAVATTRAARRRHRLGQFGLRVRAELVSVDRTGISINDDPVVWLRLRAHLPDESERRLHRRVVVPQTRLALIDGRDVVVHLDPTTDDFDVDWQATAGLARRAADGSGAAPARPRAERLAELDDLMHRDLLTREEYDAARARILAEI</sequence>
<keyword evidence="1" id="KW-1133">Transmembrane helix</keyword>
<feature type="transmembrane region" description="Helical" evidence="1">
    <location>
        <begin position="49"/>
        <end position="72"/>
    </location>
</feature>
<keyword evidence="1" id="KW-0812">Transmembrane</keyword>
<protein>
    <recommendedName>
        <fullName evidence="4">SHOCT domain-containing protein</fullName>
    </recommendedName>
</protein>
<organism evidence="2 3">
    <name type="scientific">Nocardioides marinquilinus</name>
    <dbReference type="NCBI Taxonomy" id="1210400"/>
    <lineage>
        <taxon>Bacteria</taxon>
        <taxon>Bacillati</taxon>
        <taxon>Actinomycetota</taxon>
        <taxon>Actinomycetes</taxon>
        <taxon>Propionibacteriales</taxon>
        <taxon>Nocardioidaceae</taxon>
        <taxon>Nocardioides</taxon>
    </lineage>
</organism>
<dbReference type="Proteomes" id="UP001500221">
    <property type="component" value="Unassembled WGS sequence"/>
</dbReference>
<accession>A0ABP9P5Y5</accession>
<reference evidence="3" key="1">
    <citation type="journal article" date="2019" name="Int. J. Syst. Evol. Microbiol.">
        <title>The Global Catalogue of Microorganisms (GCM) 10K type strain sequencing project: providing services to taxonomists for standard genome sequencing and annotation.</title>
        <authorList>
            <consortium name="The Broad Institute Genomics Platform"/>
            <consortium name="The Broad Institute Genome Sequencing Center for Infectious Disease"/>
            <person name="Wu L."/>
            <person name="Ma J."/>
        </authorList>
    </citation>
    <scope>NUCLEOTIDE SEQUENCE [LARGE SCALE GENOMIC DNA]</scope>
    <source>
        <strain evidence="3">JCM 18459</strain>
    </source>
</reference>
<proteinExistence type="predicted"/>
<keyword evidence="1" id="KW-0472">Membrane</keyword>
<evidence type="ECO:0000313" key="2">
    <source>
        <dbReference type="EMBL" id="GAA5141350.1"/>
    </source>
</evidence>
<evidence type="ECO:0000313" key="3">
    <source>
        <dbReference type="Proteomes" id="UP001500221"/>
    </source>
</evidence>
<keyword evidence="3" id="KW-1185">Reference proteome</keyword>
<dbReference type="EMBL" id="BAABKG010000001">
    <property type="protein sequence ID" value="GAA5141350.1"/>
    <property type="molecule type" value="Genomic_DNA"/>
</dbReference>
<dbReference type="RefSeq" id="WP_345453717.1">
    <property type="nucleotide sequence ID" value="NZ_BAABKG010000001.1"/>
</dbReference>
<evidence type="ECO:0008006" key="4">
    <source>
        <dbReference type="Google" id="ProtNLM"/>
    </source>
</evidence>
<evidence type="ECO:0000256" key="1">
    <source>
        <dbReference type="SAM" id="Phobius"/>
    </source>
</evidence>
<name>A0ABP9P5Y5_9ACTN</name>
<gene>
    <name evidence="2" type="ORF">GCM10023340_02930</name>
</gene>
<comment type="caution">
    <text evidence="2">The sequence shown here is derived from an EMBL/GenBank/DDBJ whole genome shotgun (WGS) entry which is preliminary data.</text>
</comment>
<feature type="transmembrane region" description="Helical" evidence="1">
    <location>
        <begin position="21"/>
        <end position="43"/>
    </location>
</feature>